<dbReference type="STRING" id="869212.Turpa_3209"/>
<feature type="domain" description="Methionyl/Valyl/Leucyl/Isoleucyl-tRNA synthetase anticodon-binding" evidence="12">
    <location>
        <begin position="838"/>
        <end position="929"/>
    </location>
</feature>
<dbReference type="PANTHER" id="PTHR42765:SF1">
    <property type="entry name" value="ISOLEUCINE--TRNA LIGASE, MITOCHONDRIAL"/>
    <property type="match status" value="1"/>
</dbReference>
<comment type="subunit">
    <text evidence="9">Monomer.</text>
</comment>
<dbReference type="SUPFAM" id="SSF47323">
    <property type="entry name" value="Anticodon-binding domain of a subclass of class I aminoacyl-tRNA synthetases"/>
    <property type="match status" value="1"/>
</dbReference>
<keyword evidence="9" id="KW-0862">Zinc</keyword>
<accession>I4B991</accession>
<protein>
    <recommendedName>
        <fullName evidence="9">Isoleucine--tRNA ligase</fullName>
        <ecNumber evidence="9">6.1.1.5</ecNumber>
    </recommendedName>
    <alternativeName>
        <fullName evidence="9">Isoleucyl-tRNA synthetase</fullName>
        <shortName evidence="9">IleRS</shortName>
    </alternativeName>
</protein>
<feature type="binding site" evidence="9">
    <location>
        <position position="571"/>
    </location>
    <ligand>
        <name>L-isoleucyl-5'-AMP</name>
        <dbReference type="ChEBI" id="CHEBI:178002"/>
    </ligand>
</feature>
<feature type="binding site" evidence="9">
    <location>
        <position position="967"/>
    </location>
    <ligand>
        <name>Zn(2+)</name>
        <dbReference type="ChEBI" id="CHEBI:29105"/>
    </ligand>
</feature>
<keyword evidence="9" id="KW-0479">Metal-binding</keyword>
<dbReference type="Gene3D" id="3.40.50.620">
    <property type="entry name" value="HUPs"/>
    <property type="match status" value="2"/>
</dbReference>
<dbReference type="GO" id="GO:0008270">
    <property type="term" value="F:zinc ion binding"/>
    <property type="evidence" value="ECO:0007669"/>
    <property type="project" value="UniProtKB-UniRule"/>
</dbReference>
<feature type="region of interest" description="Disordered" evidence="10">
    <location>
        <begin position="805"/>
        <end position="830"/>
    </location>
</feature>
<evidence type="ECO:0000256" key="6">
    <source>
        <dbReference type="ARBA" id="ARBA00023146"/>
    </source>
</evidence>
<dbReference type="AlphaFoldDB" id="I4B991"/>
<gene>
    <name evidence="9" type="primary">ileS</name>
    <name evidence="13" type="ordered locus">Turpa_3209</name>
</gene>
<dbReference type="GO" id="GO:0004822">
    <property type="term" value="F:isoleucine-tRNA ligase activity"/>
    <property type="evidence" value="ECO:0007669"/>
    <property type="project" value="UniProtKB-UniRule"/>
</dbReference>
<feature type="binding site" evidence="9">
    <location>
        <position position="615"/>
    </location>
    <ligand>
        <name>ATP</name>
        <dbReference type="ChEBI" id="CHEBI:30616"/>
    </ligand>
</feature>
<dbReference type="EC" id="6.1.1.5" evidence="9"/>
<evidence type="ECO:0000256" key="2">
    <source>
        <dbReference type="ARBA" id="ARBA00022598"/>
    </source>
</evidence>
<dbReference type="InterPro" id="IPR009080">
    <property type="entry name" value="tRNAsynth_Ia_anticodon-bd"/>
</dbReference>
<dbReference type="PRINTS" id="PR00984">
    <property type="entry name" value="TRNASYNTHILE"/>
</dbReference>
<evidence type="ECO:0000256" key="4">
    <source>
        <dbReference type="ARBA" id="ARBA00022840"/>
    </source>
</evidence>
<keyword evidence="2 9" id="KW-0436">Ligase</keyword>
<dbReference type="InterPro" id="IPR050081">
    <property type="entry name" value="Ile-tRNA_ligase"/>
</dbReference>
<feature type="domain" description="Aminoacyl-tRNA synthetase class Ia" evidence="11">
    <location>
        <begin position="35"/>
        <end position="650"/>
    </location>
</feature>
<dbReference type="CDD" id="cd00818">
    <property type="entry name" value="IleRS_core"/>
    <property type="match status" value="1"/>
</dbReference>
<dbReference type="GO" id="GO:0005524">
    <property type="term" value="F:ATP binding"/>
    <property type="evidence" value="ECO:0007669"/>
    <property type="project" value="UniProtKB-UniRule"/>
</dbReference>
<dbReference type="Proteomes" id="UP000006048">
    <property type="component" value="Chromosome"/>
</dbReference>
<evidence type="ECO:0000256" key="10">
    <source>
        <dbReference type="SAM" id="MobiDB-lite"/>
    </source>
</evidence>
<dbReference type="InterPro" id="IPR013155">
    <property type="entry name" value="M/V/L/I-tRNA-synth_anticd-bd"/>
</dbReference>
<comment type="function">
    <text evidence="7 9">Catalyzes the attachment of isoleucine to tRNA(Ile). As IleRS can inadvertently accommodate and process structurally similar amino acids such as valine, to avoid such errors it has two additional distinct tRNA(Ile)-dependent editing activities. One activity is designated as 'pretransfer' editing and involves the hydrolysis of activated Val-AMP. The other activity is designated 'posttransfer' editing and involves deacylation of mischarged Val-tRNA(Ile).</text>
</comment>
<keyword evidence="4 9" id="KW-0067">ATP-binding</keyword>
<feature type="region of interest" description="Disordered" evidence="10">
    <location>
        <begin position="684"/>
        <end position="730"/>
    </location>
</feature>
<dbReference type="Gene3D" id="1.10.730.20">
    <property type="match status" value="2"/>
</dbReference>
<dbReference type="GO" id="GO:0006428">
    <property type="term" value="P:isoleucyl-tRNA aminoacylation"/>
    <property type="evidence" value="ECO:0007669"/>
    <property type="project" value="UniProtKB-UniRule"/>
</dbReference>
<dbReference type="InterPro" id="IPR033708">
    <property type="entry name" value="Anticodon_Ile_BEm"/>
</dbReference>
<dbReference type="InterPro" id="IPR014729">
    <property type="entry name" value="Rossmann-like_a/b/a_fold"/>
</dbReference>
<dbReference type="InterPro" id="IPR009008">
    <property type="entry name" value="Val/Leu/Ile-tRNA-synth_edit"/>
</dbReference>
<evidence type="ECO:0000313" key="13">
    <source>
        <dbReference type="EMBL" id="AFM13848.1"/>
    </source>
</evidence>
<name>I4B991_TURPD</name>
<comment type="cofactor">
    <cofactor evidence="9">
        <name>Zn(2+)</name>
        <dbReference type="ChEBI" id="CHEBI:29105"/>
    </cofactor>
    <text evidence="9">Binds 1 zinc ion per subunit.</text>
</comment>
<organism evidence="13 14">
    <name type="scientific">Turneriella parva (strain ATCC BAA-1111 / DSM 21527 / NCTC 11395 / H)</name>
    <name type="common">Leptospira parva</name>
    <dbReference type="NCBI Taxonomy" id="869212"/>
    <lineage>
        <taxon>Bacteria</taxon>
        <taxon>Pseudomonadati</taxon>
        <taxon>Spirochaetota</taxon>
        <taxon>Spirochaetia</taxon>
        <taxon>Leptospirales</taxon>
        <taxon>Leptospiraceae</taxon>
        <taxon>Turneriella</taxon>
    </lineage>
</organism>
<evidence type="ECO:0000256" key="9">
    <source>
        <dbReference type="HAMAP-Rule" id="MF_02002"/>
    </source>
</evidence>
<dbReference type="InterPro" id="IPR002300">
    <property type="entry name" value="aa-tRNA-synth_Ia"/>
</dbReference>
<dbReference type="HAMAP" id="MF_02002">
    <property type="entry name" value="Ile_tRNA_synth_type1"/>
    <property type="match status" value="1"/>
</dbReference>
<evidence type="ECO:0000256" key="3">
    <source>
        <dbReference type="ARBA" id="ARBA00022741"/>
    </source>
</evidence>
<feature type="short sequence motif" description="'HIGH' region" evidence="9">
    <location>
        <begin position="67"/>
        <end position="77"/>
    </location>
</feature>
<proteinExistence type="inferred from homology"/>
<dbReference type="SUPFAM" id="SSF52374">
    <property type="entry name" value="Nucleotidylyl transferase"/>
    <property type="match status" value="1"/>
</dbReference>
<evidence type="ECO:0000256" key="8">
    <source>
        <dbReference type="ARBA" id="ARBA00048359"/>
    </source>
</evidence>
<dbReference type="CDD" id="cd07960">
    <property type="entry name" value="Anticodon_Ia_Ile_BEm"/>
    <property type="match status" value="1"/>
</dbReference>
<evidence type="ECO:0000259" key="12">
    <source>
        <dbReference type="Pfam" id="PF08264"/>
    </source>
</evidence>
<dbReference type="HOGENOM" id="CLU_001493_7_1_12"/>
<dbReference type="NCBIfam" id="TIGR00392">
    <property type="entry name" value="ileS"/>
    <property type="match status" value="1"/>
</dbReference>
<dbReference type="InterPro" id="IPR002301">
    <property type="entry name" value="Ile-tRNA-ligase"/>
</dbReference>
<evidence type="ECO:0000256" key="1">
    <source>
        <dbReference type="ARBA" id="ARBA00006887"/>
    </source>
</evidence>
<evidence type="ECO:0000259" key="11">
    <source>
        <dbReference type="Pfam" id="PF00133"/>
    </source>
</evidence>
<dbReference type="Gene3D" id="3.90.740.10">
    <property type="entry name" value="Valyl/Leucyl/Isoleucyl-tRNA synthetase, editing domain"/>
    <property type="match status" value="1"/>
</dbReference>
<dbReference type="KEGG" id="tpx:Turpa_3209"/>
<feature type="binding site" evidence="9">
    <location>
        <position position="979"/>
    </location>
    <ligand>
        <name>Zn(2+)</name>
        <dbReference type="ChEBI" id="CHEBI:29105"/>
    </ligand>
</feature>
<dbReference type="PANTHER" id="PTHR42765">
    <property type="entry name" value="SOLEUCYL-TRNA SYNTHETASE"/>
    <property type="match status" value="1"/>
</dbReference>
<evidence type="ECO:0000256" key="7">
    <source>
        <dbReference type="ARBA" id="ARBA00025217"/>
    </source>
</evidence>
<keyword evidence="14" id="KW-1185">Reference proteome</keyword>
<comment type="subcellular location">
    <subcellularLocation>
        <location evidence="9">Cytoplasm</location>
    </subcellularLocation>
</comment>
<dbReference type="EMBL" id="CP002959">
    <property type="protein sequence ID" value="AFM13848.1"/>
    <property type="molecule type" value="Genomic_DNA"/>
</dbReference>
<keyword evidence="9" id="KW-0963">Cytoplasm</keyword>
<comment type="similarity">
    <text evidence="1 9">Belongs to the class-I aminoacyl-tRNA synthetase family. IleS type 1 subfamily.</text>
</comment>
<evidence type="ECO:0000313" key="14">
    <source>
        <dbReference type="Proteomes" id="UP000006048"/>
    </source>
</evidence>
<dbReference type="GO" id="GO:0002161">
    <property type="term" value="F:aminoacyl-tRNA deacylase activity"/>
    <property type="evidence" value="ECO:0007669"/>
    <property type="project" value="InterPro"/>
</dbReference>
<dbReference type="OrthoDB" id="9810365at2"/>
<dbReference type="Pfam" id="PF00133">
    <property type="entry name" value="tRNA-synt_1"/>
    <property type="match status" value="1"/>
</dbReference>
<keyword evidence="5 9" id="KW-0648">Protein biosynthesis</keyword>
<comment type="catalytic activity">
    <reaction evidence="8 9">
        <text>tRNA(Ile) + L-isoleucine + ATP = L-isoleucyl-tRNA(Ile) + AMP + diphosphate</text>
        <dbReference type="Rhea" id="RHEA:11060"/>
        <dbReference type="Rhea" id="RHEA-COMP:9666"/>
        <dbReference type="Rhea" id="RHEA-COMP:9695"/>
        <dbReference type="ChEBI" id="CHEBI:30616"/>
        <dbReference type="ChEBI" id="CHEBI:33019"/>
        <dbReference type="ChEBI" id="CHEBI:58045"/>
        <dbReference type="ChEBI" id="CHEBI:78442"/>
        <dbReference type="ChEBI" id="CHEBI:78528"/>
        <dbReference type="ChEBI" id="CHEBI:456215"/>
        <dbReference type="EC" id="6.1.1.5"/>
    </reaction>
</comment>
<dbReference type="Gene3D" id="1.10.10.830">
    <property type="entry name" value="Ile-tRNA synthetase CP2 domain-like"/>
    <property type="match status" value="1"/>
</dbReference>
<sequence>MEKETKQKNPWEHTIALPQTTYPMRADLAKRENDILAIWKKESLFQKINAKRKAENAPLFLLHDGPPYANGEFHTGHGLNKVLKDIFNKYNLLRGKRVPYVPGWDCHGLPIELAAIKKLANKKDGSDKDPIRIRQACREYAAEYIKIQAEDQTRFGVFWDDSDVKTAQNNESALFYATMSPKYEASILKAFRDLFLKDLIYKGKKPVYWDATTASAHAEAEIEYQEHESPSVYVKFPVQGEKELYVVIWTTTPWTLPANLGVSFGEKIQYEIVETEQGRLVLAVELAPKVLEVAGLSAKSRKPVSIDEIKALHVRHPFIDRESKVLFGDHVTVEAGTGIVHTAPGHGQDDYVVGLKYGLDVLSPVDHRGRYTKEFAEMEGKSVFEANPLIIEKLKGLGLLLQASTFKHQYPHSWRSHKPLIMRATPQWFLKIDPLRDRALEEIKKVEWIPEWGESRFTAAVKTRPDWCLSRQRYWGVPIPAFQCKDCGHVHLDEGGLNYVIDLVEKSGVEVWYEKQAAELLPQGTKCGECGSSNFEKESDILDVWFDSGVSWYAVLKQNPELGFPADVYLEGSDQHRGWFQSSLWPALALTGKAPFRKVVTHGYILDQQGRAMSKSLGNGMSPRADIINKFGADILRLWVSSEDYRTDNKIGPEMINHLGDAYRKIRNTLRYLLGNTQDGKALGAQGLTPDTTSSSASSALGAQGLTPDTTSSSASSALGAQGLTPDTTSSSASAIELDKLITQKLDKWVLAEAAELVKQVTDAYDKSEFHLVYHRTLQFCTVTLSNLYLDMVRDSLYCDATPVSPSTTGTRRLRPPERPASGGGREGELVAASERRNSTLRTLQILTETLVTLLAPVLSFTAEETQRVLTPNHSVFENAWPDLTRFANADLIKEFEQLKQVRAEVNTAIEPMRKAGEVGSDVEVEVEIPQQAEEGTLLRFLGVSSVKTGASALKVRKSAKPKCPRCWLHRDLRASGLCERCDAVVNA</sequence>
<feature type="binding site" evidence="9">
    <location>
        <position position="964"/>
    </location>
    <ligand>
        <name>Zn(2+)</name>
        <dbReference type="ChEBI" id="CHEBI:29105"/>
    </ligand>
</feature>
<reference evidence="13 14" key="1">
    <citation type="submission" date="2012-06" db="EMBL/GenBank/DDBJ databases">
        <title>The complete chromosome of genome of Turneriella parva DSM 21527.</title>
        <authorList>
            <consortium name="US DOE Joint Genome Institute (JGI-PGF)"/>
            <person name="Lucas S."/>
            <person name="Han J."/>
            <person name="Lapidus A."/>
            <person name="Bruce D."/>
            <person name="Goodwin L."/>
            <person name="Pitluck S."/>
            <person name="Peters L."/>
            <person name="Kyrpides N."/>
            <person name="Mavromatis K."/>
            <person name="Ivanova N."/>
            <person name="Mikhailova N."/>
            <person name="Chertkov O."/>
            <person name="Detter J.C."/>
            <person name="Tapia R."/>
            <person name="Han C."/>
            <person name="Land M."/>
            <person name="Hauser L."/>
            <person name="Markowitz V."/>
            <person name="Cheng J.-F."/>
            <person name="Hugenholtz P."/>
            <person name="Woyke T."/>
            <person name="Wu D."/>
            <person name="Gronow S."/>
            <person name="Wellnitz S."/>
            <person name="Brambilla E."/>
            <person name="Klenk H.-P."/>
            <person name="Eisen J.A."/>
        </authorList>
    </citation>
    <scope>NUCLEOTIDE SEQUENCE [LARGE SCALE GENOMIC DNA]</scope>
    <source>
        <strain evidence="14">ATCC BAA-1111 / DSM 21527 / NCTC 11395 / H</strain>
    </source>
</reference>
<dbReference type="SUPFAM" id="SSF50677">
    <property type="entry name" value="ValRS/IleRS/LeuRS editing domain"/>
    <property type="match status" value="1"/>
</dbReference>
<dbReference type="InterPro" id="IPR023585">
    <property type="entry name" value="Ile-tRNA-ligase_type1"/>
</dbReference>
<dbReference type="Pfam" id="PF08264">
    <property type="entry name" value="Anticodon_1"/>
    <property type="match status" value="2"/>
</dbReference>
<dbReference type="PATRIC" id="fig|869212.3.peg.3238"/>
<comment type="domain">
    <text evidence="9">IleRS has two distinct active sites: one for aminoacylation and one for editing. The misactivated valine is translocated from the active site to the editing site, which sterically excludes the correctly activated isoleucine. The single editing site contains two valyl binding pockets, one specific for each substrate (Val-AMP or Val-tRNA(Ile)).</text>
</comment>
<keyword evidence="6 9" id="KW-0030">Aminoacyl-tRNA synthetase</keyword>
<feature type="short sequence motif" description="'KMSKS' region" evidence="9">
    <location>
        <begin position="612"/>
        <end position="616"/>
    </location>
</feature>
<dbReference type="GO" id="GO:0000049">
    <property type="term" value="F:tRNA binding"/>
    <property type="evidence" value="ECO:0007669"/>
    <property type="project" value="InterPro"/>
</dbReference>
<feature type="domain" description="Methionyl/Valyl/Leucyl/Isoleucyl-tRNA synthetase anticodon-binding" evidence="12">
    <location>
        <begin position="747"/>
        <end position="801"/>
    </location>
</feature>
<keyword evidence="3 9" id="KW-0547">Nucleotide-binding</keyword>
<dbReference type="GO" id="GO:0005829">
    <property type="term" value="C:cytosol"/>
    <property type="evidence" value="ECO:0007669"/>
    <property type="project" value="TreeGrafter"/>
</dbReference>
<evidence type="ECO:0000256" key="5">
    <source>
        <dbReference type="ARBA" id="ARBA00022917"/>
    </source>
</evidence>
<feature type="binding site" evidence="9">
    <location>
        <position position="982"/>
    </location>
    <ligand>
        <name>Zn(2+)</name>
        <dbReference type="ChEBI" id="CHEBI:29105"/>
    </ligand>
</feature>